<proteinExistence type="predicted"/>
<accession>A0ABU0DNG7</accession>
<evidence type="ECO:0000313" key="2">
    <source>
        <dbReference type="Proteomes" id="UP001238467"/>
    </source>
</evidence>
<name>A0ABU0DNG7_9HYPH</name>
<comment type="caution">
    <text evidence="1">The sequence shown here is derived from an EMBL/GenBank/DDBJ whole genome shotgun (WGS) entry which is preliminary data.</text>
</comment>
<evidence type="ECO:0000313" key="1">
    <source>
        <dbReference type="EMBL" id="MDQ0349765.1"/>
    </source>
</evidence>
<sequence length="95" mass="9696">MGTDPKGAPLVMMARGHVNTAMAEGVRAEPSDPASAAFSIGTMMLGIMVGSAAATAQDPEAFVHDCLEVIRSGVIDTARAIQASHTARLKTEGTA</sequence>
<keyword evidence="2" id="KW-1185">Reference proteome</keyword>
<organism evidence="1 2">
    <name type="scientific">Ancylobacter vacuolatus</name>
    <dbReference type="NCBI Taxonomy" id="223389"/>
    <lineage>
        <taxon>Bacteria</taxon>
        <taxon>Pseudomonadati</taxon>
        <taxon>Pseudomonadota</taxon>
        <taxon>Alphaproteobacteria</taxon>
        <taxon>Hyphomicrobiales</taxon>
        <taxon>Xanthobacteraceae</taxon>
        <taxon>Ancylobacter</taxon>
    </lineage>
</organism>
<keyword evidence="1" id="KW-0315">Glutamine amidotransferase</keyword>
<dbReference type="Proteomes" id="UP001238467">
    <property type="component" value="Unassembled WGS sequence"/>
</dbReference>
<protein>
    <submittedName>
        <fullName evidence="1">Imidazoleglycerol phosphate synthase glutamine amidotransferase subunit HisH</fullName>
    </submittedName>
</protein>
<gene>
    <name evidence="1" type="ORF">J2S76_004216</name>
</gene>
<dbReference type="RefSeq" id="WP_307063731.1">
    <property type="nucleotide sequence ID" value="NZ_JAUSUH010000012.1"/>
</dbReference>
<dbReference type="EMBL" id="JAUSUH010000012">
    <property type="protein sequence ID" value="MDQ0349765.1"/>
    <property type="molecule type" value="Genomic_DNA"/>
</dbReference>
<reference evidence="1 2" key="1">
    <citation type="submission" date="2023-07" db="EMBL/GenBank/DDBJ databases">
        <title>Genomic Encyclopedia of Type Strains, Phase IV (KMG-IV): sequencing the most valuable type-strain genomes for metagenomic binning, comparative biology and taxonomic classification.</title>
        <authorList>
            <person name="Goeker M."/>
        </authorList>
    </citation>
    <scope>NUCLEOTIDE SEQUENCE [LARGE SCALE GENOMIC DNA]</scope>
    <source>
        <strain evidence="1 2">DSM 1277</strain>
    </source>
</reference>